<comment type="caution">
    <text evidence="26">The sequence shown here is derived from an EMBL/GenBank/DDBJ whole genome shotgun (WGS) entry which is preliminary data.</text>
</comment>
<dbReference type="InterPro" id="IPR001264">
    <property type="entry name" value="Glyco_trans_51"/>
</dbReference>
<dbReference type="Gene3D" id="1.10.3810.10">
    <property type="entry name" value="Biosynthetic peptidoglycan transglycosylase-like"/>
    <property type="match status" value="1"/>
</dbReference>
<dbReference type="GO" id="GO:0009002">
    <property type="term" value="F:serine-type D-Ala-D-Ala carboxypeptidase activity"/>
    <property type="evidence" value="ECO:0007669"/>
    <property type="project" value="UniProtKB-EC"/>
</dbReference>
<evidence type="ECO:0000256" key="4">
    <source>
        <dbReference type="ARBA" id="ARBA00018638"/>
    </source>
</evidence>
<dbReference type="PANTHER" id="PTHR32282">
    <property type="entry name" value="BINDING PROTEIN TRANSPEPTIDASE, PUTATIVE-RELATED"/>
    <property type="match status" value="1"/>
</dbReference>
<dbReference type="InterPro" id="IPR012338">
    <property type="entry name" value="Beta-lactam/transpept-like"/>
</dbReference>
<evidence type="ECO:0000259" key="24">
    <source>
        <dbReference type="Pfam" id="PF00905"/>
    </source>
</evidence>
<evidence type="ECO:0000256" key="5">
    <source>
        <dbReference type="ARBA" id="ARBA00022475"/>
    </source>
</evidence>
<evidence type="ECO:0000256" key="18">
    <source>
        <dbReference type="ARBA" id="ARBA00023268"/>
    </source>
</evidence>
<comment type="catalytic activity">
    <reaction evidence="20">
        <text>Preferential cleavage: (Ac)2-L-Lys-D-Ala-|-D-Ala. Also transpeptidation of peptidyl-alanyl moieties that are N-acyl substituents of D-alanine.</text>
        <dbReference type="EC" id="3.4.16.4"/>
    </reaction>
</comment>
<dbReference type="InterPro" id="IPR036950">
    <property type="entry name" value="PBP_transglycosylase"/>
</dbReference>
<dbReference type="GO" id="GO:0046677">
    <property type="term" value="P:response to antibiotic"/>
    <property type="evidence" value="ECO:0007669"/>
    <property type="project" value="UniProtKB-KW"/>
</dbReference>
<evidence type="ECO:0000256" key="13">
    <source>
        <dbReference type="ARBA" id="ARBA00022968"/>
    </source>
</evidence>
<dbReference type="SUPFAM" id="SSF53955">
    <property type="entry name" value="Lysozyme-like"/>
    <property type="match status" value="1"/>
</dbReference>
<keyword evidence="6" id="KW-0121">Carboxypeptidase</keyword>
<evidence type="ECO:0000256" key="22">
    <source>
        <dbReference type="ARBA" id="ARBA00049902"/>
    </source>
</evidence>
<keyword evidence="16 23" id="KW-0472">Membrane</keyword>
<evidence type="ECO:0000256" key="15">
    <source>
        <dbReference type="ARBA" id="ARBA00022989"/>
    </source>
</evidence>
<evidence type="ECO:0000256" key="17">
    <source>
        <dbReference type="ARBA" id="ARBA00023251"/>
    </source>
</evidence>
<dbReference type="EC" id="3.4.16.4" evidence="3"/>
<sequence length="740" mass="83528">MEQKRRNKTKHRKRGTHPAVHILKAMGTLLLSIFLIIVITMSIFGTVLTIYVLNFADTTTDIMLEKSVESNITRFLYDNPDYDEETDEPQDKYVLYYTLRNEYKHQLWVDLDQIPQVVQDAFVYTEDERFYAHDGVDFKSTFAAFVNAFLPNRARRGGSTITQQTIKNLTGDDAVSGVQGIERKIREVFRAINVEKTYTKDDILEAYLNVVPQGTSKYDIIGVQSAANFYFGKDISELDLAEAACLAGMNNAPSANNPIDNIKNNNIRRKYCLDHMYKAGAIDSQEYEDALNEPLEIAGNFDYSSETIYDGELEDQGMTDWYLDAAILEARQRIASERGITTDEAAELISNGGFTIYTCVDIDMQHEIEKKMQDASNFTTWYMDPADDTLWSAFVCMDYKGNVKAVCGSRSEKDEILGWNQAVNGARSPGSCIKPIASYAPALDQDLITMTSSYNDKPIKLNGKDWPVNYSEFDASQGNWSYKNFYTYQMLLKSLNTMPAQLIDQLTPSYSYNFLKSKLDITNLLDTDNDYAPLTVGAFGYGLHLDELVGAYMIFGNGGKKYEKSYIYKIEDAAGKVIYEKTDGYKQAVSDSTAYIMNRMMQYVINDKEGTGRYAKLKKTDLVGKTGTSEKWRDLNFVGCTPDYVSGIWVGYNENNEDGEPRSVSSTDYQNIGAIWKNIFGDIAESEPHKSFDEEGCFPMPDTVVKLNFCTSTGLIATDRCGSQQVGYFKASNVPGYCYH</sequence>
<name>A0A011WLZ4_RUMAL</name>
<accession>A0A011WLZ4</accession>
<evidence type="ECO:0000313" key="27">
    <source>
        <dbReference type="Proteomes" id="UP000021369"/>
    </source>
</evidence>
<evidence type="ECO:0000256" key="19">
    <source>
        <dbReference type="ARBA" id="ARBA00023316"/>
    </source>
</evidence>
<dbReference type="EMBL" id="JEOB01000004">
    <property type="protein sequence ID" value="EXM38010.1"/>
    <property type="molecule type" value="Genomic_DNA"/>
</dbReference>
<organism evidence="26 27">
    <name type="scientific">Ruminococcus albus SY3</name>
    <dbReference type="NCBI Taxonomy" id="1341156"/>
    <lineage>
        <taxon>Bacteria</taxon>
        <taxon>Bacillati</taxon>
        <taxon>Bacillota</taxon>
        <taxon>Clostridia</taxon>
        <taxon>Eubacteriales</taxon>
        <taxon>Oscillospiraceae</taxon>
        <taxon>Ruminococcus</taxon>
    </lineage>
</organism>
<dbReference type="Pfam" id="PF00905">
    <property type="entry name" value="Transpeptidase"/>
    <property type="match status" value="1"/>
</dbReference>
<dbReference type="GO" id="GO:0008360">
    <property type="term" value="P:regulation of cell shape"/>
    <property type="evidence" value="ECO:0007669"/>
    <property type="project" value="UniProtKB-KW"/>
</dbReference>
<dbReference type="InterPro" id="IPR001460">
    <property type="entry name" value="PCN-bd_Tpept"/>
</dbReference>
<comment type="catalytic activity">
    <reaction evidence="22">
        <text>[GlcNAc-(1-&gt;4)-Mur2Ac(oyl-L-Ala-gamma-D-Glu-L-Lys-D-Ala-D-Ala)](n)-di-trans,octa-cis-undecaprenyl diphosphate + beta-D-GlcNAc-(1-&gt;4)-Mur2Ac(oyl-L-Ala-gamma-D-Glu-L-Lys-D-Ala-D-Ala)-di-trans,octa-cis-undecaprenyl diphosphate = [GlcNAc-(1-&gt;4)-Mur2Ac(oyl-L-Ala-gamma-D-Glu-L-Lys-D-Ala-D-Ala)](n+1)-di-trans,octa-cis-undecaprenyl diphosphate + di-trans,octa-cis-undecaprenyl diphosphate + H(+)</text>
        <dbReference type="Rhea" id="RHEA:23708"/>
        <dbReference type="Rhea" id="RHEA-COMP:9602"/>
        <dbReference type="Rhea" id="RHEA-COMP:9603"/>
        <dbReference type="ChEBI" id="CHEBI:15378"/>
        <dbReference type="ChEBI" id="CHEBI:58405"/>
        <dbReference type="ChEBI" id="CHEBI:60033"/>
        <dbReference type="ChEBI" id="CHEBI:78435"/>
        <dbReference type="EC" id="2.4.99.28"/>
    </reaction>
</comment>
<dbReference type="OrthoDB" id="9766909at2"/>
<evidence type="ECO:0000256" key="14">
    <source>
        <dbReference type="ARBA" id="ARBA00022984"/>
    </source>
</evidence>
<feature type="domain" description="Penicillin-binding protein transpeptidase" evidence="24">
    <location>
        <begin position="394"/>
        <end position="654"/>
    </location>
</feature>
<dbReference type="GO" id="GO:0008658">
    <property type="term" value="F:penicillin binding"/>
    <property type="evidence" value="ECO:0007669"/>
    <property type="project" value="InterPro"/>
</dbReference>
<dbReference type="InterPro" id="IPR050396">
    <property type="entry name" value="Glycosyltr_51/Transpeptidase"/>
</dbReference>
<feature type="domain" description="Glycosyl transferase family 51" evidence="25">
    <location>
        <begin position="101"/>
        <end position="276"/>
    </location>
</feature>
<dbReference type="PANTHER" id="PTHR32282:SF11">
    <property type="entry name" value="PENICILLIN-BINDING PROTEIN 1B"/>
    <property type="match status" value="1"/>
</dbReference>
<keyword evidence="11" id="KW-0378">Hydrolase</keyword>
<keyword evidence="12" id="KW-0133">Cell shape</keyword>
<evidence type="ECO:0000256" key="11">
    <source>
        <dbReference type="ARBA" id="ARBA00022801"/>
    </source>
</evidence>
<evidence type="ECO:0000256" key="10">
    <source>
        <dbReference type="ARBA" id="ARBA00022692"/>
    </source>
</evidence>
<keyword evidence="13" id="KW-0735">Signal-anchor</keyword>
<evidence type="ECO:0000256" key="7">
    <source>
        <dbReference type="ARBA" id="ARBA00022670"/>
    </source>
</evidence>
<comment type="subcellular location">
    <subcellularLocation>
        <location evidence="2">Cell membrane</location>
        <topology evidence="2">Single-pass type II membrane protein</topology>
    </subcellularLocation>
</comment>
<dbReference type="GO" id="GO:0071555">
    <property type="term" value="P:cell wall organization"/>
    <property type="evidence" value="ECO:0007669"/>
    <property type="project" value="UniProtKB-KW"/>
</dbReference>
<dbReference type="GO" id="GO:0009252">
    <property type="term" value="P:peptidoglycan biosynthetic process"/>
    <property type="evidence" value="ECO:0007669"/>
    <property type="project" value="UniProtKB-UniPathway"/>
</dbReference>
<evidence type="ECO:0000256" key="6">
    <source>
        <dbReference type="ARBA" id="ARBA00022645"/>
    </source>
</evidence>
<dbReference type="GO" id="GO:0008955">
    <property type="term" value="F:peptidoglycan glycosyltransferase activity"/>
    <property type="evidence" value="ECO:0007669"/>
    <property type="project" value="UniProtKB-EC"/>
</dbReference>
<dbReference type="GO" id="GO:0005886">
    <property type="term" value="C:plasma membrane"/>
    <property type="evidence" value="ECO:0007669"/>
    <property type="project" value="UniProtKB-SubCell"/>
</dbReference>
<keyword evidence="15 23" id="KW-1133">Transmembrane helix</keyword>
<gene>
    <name evidence="26" type="ORF">RASY3_17065</name>
</gene>
<dbReference type="AlphaFoldDB" id="A0A011WLZ4"/>
<keyword evidence="27" id="KW-1185">Reference proteome</keyword>
<keyword evidence="18" id="KW-0511">Multifunctional enzyme</keyword>
<evidence type="ECO:0000256" key="12">
    <source>
        <dbReference type="ARBA" id="ARBA00022960"/>
    </source>
</evidence>
<evidence type="ECO:0000256" key="3">
    <source>
        <dbReference type="ARBA" id="ARBA00012448"/>
    </source>
</evidence>
<evidence type="ECO:0000256" key="16">
    <source>
        <dbReference type="ARBA" id="ARBA00023136"/>
    </source>
</evidence>
<comment type="function">
    <text evidence="1">Cell wall formation. Synthesis of cross-linked peptidoglycan from the lipid intermediates. The enzyme has a penicillin-insensitive transglycosylase N-terminal domain (formation of linear glycan strands) and a penicillin-sensitive transpeptidase C-terminal domain (cross-linking of the peptide subunits).</text>
</comment>
<keyword evidence="8" id="KW-0328">Glycosyltransferase</keyword>
<evidence type="ECO:0000259" key="25">
    <source>
        <dbReference type="Pfam" id="PF00912"/>
    </source>
</evidence>
<evidence type="ECO:0000256" key="23">
    <source>
        <dbReference type="SAM" id="Phobius"/>
    </source>
</evidence>
<keyword evidence="9 26" id="KW-0808">Transferase</keyword>
<keyword evidence="19" id="KW-0961">Cell wall biogenesis/degradation</keyword>
<dbReference type="EC" id="2.4.99.28" evidence="21"/>
<keyword evidence="10 23" id="KW-0812">Transmembrane</keyword>
<evidence type="ECO:0000256" key="8">
    <source>
        <dbReference type="ARBA" id="ARBA00022676"/>
    </source>
</evidence>
<reference evidence="26 27" key="1">
    <citation type="submission" date="2013-06" db="EMBL/GenBank/DDBJ databases">
        <title>Rumen cellulosomics: divergent fiber-degrading strategies revealed by comparative genome-wide analysis of six Ruminococcal strains.</title>
        <authorList>
            <person name="Dassa B."/>
            <person name="Borovok I."/>
            <person name="Lamed R."/>
            <person name="Flint H."/>
            <person name="Yeoman C.J."/>
            <person name="White B."/>
            <person name="Bayer E.A."/>
        </authorList>
    </citation>
    <scope>NUCLEOTIDE SEQUENCE [LARGE SCALE GENOMIC DNA]</scope>
    <source>
        <strain evidence="26 27">SY3</strain>
    </source>
</reference>
<keyword evidence="14" id="KW-0573">Peptidoglycan synthesis</keyword>
<keyword evidence="7" id="KW-0645">Protease</keyword>
<evidence type="ECO:0000256" key="2">
    <source>
        <dbReference type="ARBA" id="ARBA00004401"/>
    </source>
</evidence>
<dbReference type="Proteomes" id="UP000021369">
    <property type="component" value="Unassembled WGS sequence"/>
</dbReference>
<evidence type="ECO:0000256" key="20">
    <source>
        <dbReference type="ARBA" id="ARBA00034000"/>
    </source>
</evidence>
<feature type="transmembrane region" description="Helical" evidence="23">
    <location>
        <begin position="21"/>
        <end position="53"/>
    </location>
</feature>
<evidence type="ECO:0000256" key="21">
    <source>
        <dbReference type="ARBA" id="ARBA00044770"/>
    </source>
</evidence>
<proteinExistence type="predicted"/>
<dbReference type="PATRIC" id="fig|1341156.4.peg.3012"/>
<dbReference type="GO" id="GO:0030288">
    <property type="term" value="C:outer membrane-bounded periplasmic space"/>
    <property type="evidence" value="ECO:0007669"/>
    <property type="project" value="TreeGrafter"/>
</dbReference>
<dbReference type="InterPro" id="IPR023346">
    <property type="entry name" value="Lysozyme-like_dom_sf"/>
</dbReference>
<dbReference type="GO" id="GO:0006508">
    <property type="term" value="P:proteolysis"/>
    <property type="evidence" value="ECO:0007669"/>
    <property type="project" value="UniProtKB-KW"/>
</dbReference>
<evidence type="ECO:0000313" key="26">
    <source>
        <dbReference type="EMBL" id="EXM38010.1"/>
    </source>
</evidence>
<keyword evidence="17" id="KW-0046">Antibiotic resistance</keyword>
<dbReference type="UniPathway" id="UPA00219"/>
<evidence type="ECO:0000256" key="9">
    <source>
        <dbReference type="ARBA" id="ARBA00022679"/>
    </source>
</evidence>
<protein>
    <recommendedName>
        <fullName evidence="4">Penicillin-binding protein 1A</fullName>
        <ecNumber evidence="21">2.4.99.28</ecNumber>
        <ecNumber evidence="3">3.4.16.4</ecNumber>
    </recommendedName>
</protein>
<dbReference type="Pfam" id="PF00912">
    <property type="entry name" value="Transgly"/>
    <property type="match status" value="1"/>
</dbReference>
<evidence type="ECO:0000256" key="1">
    <source>
        <dbReference type="ARBA" id="ARBA00002624"/>
    </source>
</evidence>
<dbReference type="SUPFAM" id="SSF56601">
    <property type="entry name" value="beta-lactamase/transpeptidase-like"/>
    <property type="match status" value="1"/>
</dbReference>
<dbReference type="Gene3D" id="3.40.710.10">
    <property type="entry name" value="DD-peptidase/beta-lactamase superfamily"/>
    <property type="match status" value="1"/>
</dbReference>
<keyword evidence="5" id="KW-1003">Cell membrane</keyword>